<dbReference type="NCBIfam" id="NF004231">
    <property type="entry name" value="PRK05679.1"/>
    <property type="match status" value="1"/>
</dbReference>
<feature type="region of interest" description="Disordered" evidence="7">
    <location>
        <begin position="1"/>
        <end position="21"/>
    </location>
</feature>
<evidence type="ECO:0000256" key="1">
    <source>
        <dbReference type="ARBA" id="ARBA00001917"/>
    </source>
</evidence>
<evidence type="ECO:0000259" key="9">
    <source>
        <dbReference type="Pfam" id="PF10590"/>
    </source>
</evidence>
<gene>
    <name evidence="10" type="primary">pdxH</name>
    <name evidence="10" type="ORF">GCM10011509_03870</name>
</gene>
<keyword evidence="5" id="KW-0560">Oxidoreductase</keyword>
<proteinExistence type="inferred from homology"/>
<evidence type="ECO:0000256" key="7">
    <source>
        <dbReference type="SAM" id="MobiDB-lite"/>
    </source>
</evidence>
<feature type="domain" description="Pyridoxine 5'-phosphate oxidase dimerisation C-terminal" evidence="9">
    <location>
        <begin position="181"/>
        <end position="228"/>
    </location>
</feature>
<dbReference type="InterPro" id="IPR011576">
    <property type="entry name" value="Pyridox_Oxase_N"/>
</dbReference>
<evidence type="ECO:0000313" key="10">
    <source>
        <dbReference type="EMBL" id="GGK58721.1"/>
    </source>
</evidence>
<comment type="cofactor">
    <cofactor evidence="1">
        <name>FMN</name>
        <dbReference type="ChEBI" id="CHEBI:58210"/>
    </cofactor>
</comment>
<dbReference type="RefSeq" id="WP_022920849.1">
    <property type="nucleotide sequence ID" value="NZ_BMLB01000001.1"/>
</dbReference>
<dbReference type="NCBIfam" id="TIGR00558">
    <property type="entry name" value="pdxH"/>
    <property type="match status" value="1"/>
</dbReference>
<dbReference type="PIRSF" id="PIRSF000190">
    <property type="entry name" value="Pyd_amn-ph_oxd"/>
    <property type="match status" value="1"/>
</dbReference>
<dbReference type="SUPFAM" id="SSF50475">
    <property type="entry name" value="FMN-binding split barrel"/>
    <property type="match status" value="1"/>
</dbReference>
<dbReference type="InterPro" id="IPR019576">
    <property type="entry name" value="Pyridoxamine_oxidase_dimer_C"/>
</dbReference>
<dbReference type="Pfam" id="PF01243">
    <property type="entry name" value="PNPOx_N"/>
    <property type="match status" value="1"/>
</dbReference>
<sequence length="228" mass="25523">MNPYRRDRVDYEGEGLSEERAPQAPLEIVEDWLRAAVERQAERGDVPEPMAMSVATVDADGVPDVRTVLLRGLDRRGPAFYTSNRSAKGRQLAASPGVAASLTWPAMFRAVRFRGYAELLPAEEVLDYFRTRPWGARISAHASAQSEPVRDRATLEAAYEDAARRFPDTGSPDDVPVPEGWGGYRLVADRVELWEGRRSRLHDRLVWERVAPGGLDEPTAWSRVRLAP</sequence>
<evidence type="ECO:0000256" key="3">
    <source>
        <dbReference type="ARBA" id="ARBA00022630"/>
    </source>
</evidence>
<keyword evidence="11" id="KW-1185">Reference proteome</keyword>
<dbReference type="InterPro" id="IPR012349">
    <property type="entry name" value="Split_barrel_FMN-bd"/>
</dbReference>
<dbReference type="EC" id="1.4.3.5" evidence="6"/>
<dbReference type="Pfam" id="PF10590">
    <property type="entry name" value="PNP_phzG_C"/>
    <property type="match status" value="1"/>
</dbReference>
<feature type="domain" description="Pyridoxamine 5'-phosphate oxidase N-terminal" evidence="8">
    <location>
        <begin position="46"/>
        <end position="161"/>
    </location>
</feature>
<evidence type="ECO:0000256" key="4">
    <source>
        <dbReference type="ARBA" id="ARBA00022643"/>
    </source>
</evidence>
<name>A0ABQ2F6W1_9MICO</name>
<dbReference type="Gene3D" id="2.30.110.10">
    <property type="entry name" value="Electron Transport, Fmn-binding Protein, Chain A"/>
    <property type="match status" value="1"/>
</dbReference>
<evidence type="ECO:0000256" key="6">
    <source>
        <dbReference type="NCBIfam" id="TIGR00558"/>
    </source>
</evidence>
<keyword evidence="3" id="KW-0285">Flavoprotein</keyword>
<evidence type="ECO:0000256" key="5">
    <source>
        <dbReference type="ARBA" id="ARBA00023002"/>
    </source>
</evidence>
<dbReference type="InterPro" id="IPR000659">
    <property type="entry name" value="Pyridox_Oxase"/>
</dbReference>
<dbReference type="PANTHER" id="PTHR10851">
    <property type="entry name" value="PYRIDOXINE-5-PHOSPHATE OXIDASE"/>
    <property type="match status" value="1"/>
</dbReference>
<keyword evidence="4" id="KW-0288">FMN</keyword>
<dbReference type="EMBL" id="BMLB01000001">
    <property type="protein sequence ID" value="GGK58721.1"/>
    <property type="molecule type" value="Genomic_DNA"/>
</dbReference>
<organism evidence="10 11">
    <name type="scientific">Ornithinimicrobium pekingense</name>
    <dbReference type="NCBI Taxonomy" id="384677"/>
    <lineage>
        <taxon>Bacteria</taxon>
        <taxon>Bacillati</taxon>
        <taxon>Actinomycetota</taxon>
        <taxon>Actinomycetes</taxon>
        <taxon>Micrococcales</taxon>
        <taxon>Ornithinimicrobiaceae</taxon>
        <taxon>Ornithinimicrobium</taxon>
    </lineage>
</organism>
<dbReference type="Proteomes" id="UP000662111">
    <property type="component" value="Unassembled WGS sequence"/>
</dbReference>
<protein>
    <recommendedName>
        <fullName evidence="6">Pyridoxamine 5'-phosphate oxidase</fullName>
        <ecNumber evidence="6">1.4.3.5</ecNumber>
    </recommendedName>
</protein>
<reference evidence="11" key="1">
    <citation type="journal article" date="2019" name="Int. J. Syst. Evol. Microbiol.">
        <title>The Global Catalogue of Microorganisms (GCM) 10K type strain sequencing project: providing services to taxonomists for standard genome sequencing and annotation.</title>
        <authorList>
            <consortium name="The Broad Institute Genomics Platform"/>
            <consortium name="The Broad Institute Genome Sequencing Center for Infectious Disease"/>
            <person name="Wu L."/>
            <person name="Ma J."/>
        </authorList>
    </citation>
    <scope>NUCLEOTIDE SEQUENCE [LARGE SCALE GENOMIC DNA]</scope>
    <source>
        <strain evidence="11">CGMCC 1.5362</strain>
    </source>
</reference>
<accession>A0ABQ2F6W1</accession>
<comment type="caution">
    <text evidence="10">The sequence shown here is derived from an EMBL/GenBank/DDBJ whole genome shotgun (WGS) entry which is preliminary data.</text>
</comment>
<dbReference type="PANTHER" id="PTHR10851:SF0">
    <property type="entry name" value="PYRIDOXINE-5'-PHOSPHATE OXIDASE"/>
    <property type="match status" value="1"/>
</dbReference>
<comment type="similarity">
    <text evidence="2">Belongs to the pyridoxamine 5'-phosphate oxidase family.</text>
</comment>
<evidence type="ECO:0000259" key="8">
    <source>
        <dbReference type="Pfam" id="PF01243"/>
    </source>
</evidence>
<evidence type="ECO:0000313" key="11">
    <source>
        <dbReference type="Proteomes" id="UP000662111"/>
    </source>
</evidence>
<evidence type="ECO:0000256" key="2">
    <source>
        <dbReference type="ARBA" id="ARBA00007301"/>
    </source>
</evidence>